<dbReference type="EMBL" id="AMYD01002587">
    <property type="protein sequence ID" value="EQB48550.1"/>
    <property type="molecule type" value="Genomic_DNA"/>
</dbReference>
<dbReference type="Proteomes" id="UP000015530">
    <property type="component" value="Unassembled WGS sequence"/>
</dbReference>
<comment type="caution">
    <text evidence="1">The sequence shown here is derived from an EMBL/GenBank/DDBJ whole genome shotgun (WGS) entry which is preliminary data.</text>
</comment>
<proteinExistence type="predicted"/>
<organism evidence="1 2">
    <name type="scientific">Colletotrichum gloeosporioides (strain Cg-14)</name>
    <name type="common">Anthracnose fungus</name>
    <name type="synonym">Glomerella cingulata</name>
    <dbReference type="NCBI Taxonomy" id="1237896"/>
    <lineage>
        <taxon>Eukaryota</taxon>
        <taxon>Fungi</taxon>
        <taxon>Dikarya</taxon>
        <taxon>Ascomycota</taxon>
        <taxon>Pezizomycotina</taxon>
        <taxon>Sordariomycetes</taxon>
        <taxon>Hypocreomycetidae</taxon>
        <taxon>Glomerellales</taxon>
        <taxon>Glomerellaceae</taxon>
        <taxon>Colletotrichum</taxon>
        <taxon>Colletotrichum gloeosporioides species complex</taxon>
    </lineage>
</organism>
<evidence type="ECO:0000313" key="2">
    <source>
        <dbReference type="Proteomes" id="UP000015530"/>
    </source>
</evidence>
<protein>
    <submittedName>
        <fullName evidence="1">Uncharacterized protein</fullName>
    </submittedName>
</protein>
<sequence>MWRFQSGK</sequence>
<name>T0LK40_COLGC</name>
<evidence type="ECO:0000313" key="1">
    <source>
        <dbReference type="EMBL" id="EQB48550.1"/>
    </source>
</evidence>
<dbReference type="HOGENOM" id="CLU_3439476_0_0_1"/>
<gene>
    <name evidence="1" type="ORF">CGLO_12209</name>
</gene>
<reference evidence="2" key="1">
    <citation type="journal article" date="2013" name="Mol. Plant Microbe Interact.">
        <title>Global aspects of pacC regulation of pathogenicity genes in Colletotrichum gloeosporioides as revealed by transcriptome analysis.</title>
        <authorList>
            <person name="Alkan N."/>
            <person name="Meng X."/>
            <person name="Friedlander G."/>
            <person name="Reuveni E."/>
            <person name="Sukno S."/>
            <person name="Sherman A."/>
            <person name="Thon M."/>
            <person name="Fluhr R."/>
            <person name="Prusky D."/>
        </authorList>
    </citation>
    <scope>NUCLEOTIDE SEQUENCE [LARGE SCALE GENOMIC DNA]</scope>
    <source>
        <strain evidence="2">Cg-14</strain>
    </source>
</reference>
<accession>T0LK40</accession>